<evidence type="ECO:0000259" key="1">
    <source>
        <dbReference type="Pfam" id="PF17775"/>
    </source>
</evidence>
<dbReference type="Proteomes" id="UP000000376">
    <property type="component" value="Chromosome"/>
</dbReference>
<dbReference type="EMBL" id="CP002045">
    <property type="protein sequence ID" value="ADH92991.1"/>
    <property type="molecule type" value="Genomic_DNA"/>
</dbReference>
<dbReference type="PANTHER" id="PTHR33747:SF1">
    <property type="entry name" value="ADENYLATE CYCLASE-ASSOCIATED CAP C-TERMINAL DOMAIN-CONTAINING PROTEIN"/>
    <property type="match status" value="1"/>
</dbReference>
<dbReference type="Gene3D" id="3.10.450.50">
    <property type="match status" value="1"/>
</dbReference>
<accession>D7BK11</accession>
<dbReference type="InterPro" id="IPR048469">
    <property type="entry name" value="YchJ-like_M"/>
</dbReference>
<dbReference type="Pfam" id="PF17775">
    <property type="entry name" value="YchJ_M-like"/>
    <property type="match status" value="1"/>
</dbReference>
<evidence type="ECO:0000313" key="2">
    <source>
        <dbReference type="EMBL" id="ADH92991.1"/>
    </source>
</evidence>
<dbReference type="SUPFAM" id="SSF54427">
    <property type="entry name" value="NTF2-like"/>
    <property type="match status" value="1"/>
</dbReference>
<dbReference type="KEGG" id="ahe:Arch_1286"/>
<gene>
    <name evidence="2" type="ordered locus">Arch_1286</name>
</gene>
<keyword evidence="3" id="KW-1185">Reference proteome</keyword>
<organism evidence="2 3">
    <name type="scientific">Arcanobacterium haemolyticum (strain ATCC 9345 / DSM 20595 / CCM 5947 / CCUG 17215 / LMG 16163 / NBRC 15585 / NCTC 8452 / 11018)</name>
    <dbReference type="NCBI Taxonomy" id="644284"/>
    <lineage>
        <taxon>Bacteria</taxon>
        <taxon>Bacillati</taxon>
        <taxon>Actinomycetota</taxon>
        <taxon>Actinomycetes</taxon>
        <taxon>Actinomycetales</taxon>
        <taxon>Actinomycetaceae</taxon>
        <taxon>Arcanobacterium</taxon>
    </lineage>
</organism>
<sequence length="121" mass="13996">MGYMVTQCPCGDGLYKDCCEPLHDGMRVAQTPEELMRSRYSAYALKRDNYVFATWHPRTRPTDVSCTGIEWARLRIIDTKADQVEFEASYLDDGVPGIMRERSVFVQRAGRWFYLDALSIE</sequence>
<proteinExistence type="predicted"/>
<feature type="domain" description="YchJ-like middle NTF2-like" evidence="1">
    <location>
        <begin position="31"/>
        <end position="117"/>
    </location>
</feature>
<dbReference type="eggNOG" id="COG3012">
    <property type="taxonomic scope" value="Bacteria"/>
</dbReference>
<dbReference type="InterPro" id="IPR032710">
    <property type="entry name" value="NTF2-like_dom_sf"/>
</dbReference>
<name>D7BK11_ARCHD</name>
<reference evidence="2 3" key="1">
    <citation type="journal article" date="2010" name="Stand. Genomic Sci.">
        <title>Complete genome sequence of Arcanobacterium haemolyticum type strain (11018).</title>
        <authorList>
            <person name="Yasawong M."/>
            <person name="Teshima H."/>
            <person name="Lapidus A."/>
            <person name="Nolan M."/>
            <person name="Lucas S."/>
            <person name="Glavina Del Rio T."/>
            <person name="Tice H."/>
            <person name="Cheng J."/>
            <person name="Bruce D."/>
            <person name="Detter C."/>
            <person name="Tapia R."/>
            <person name="Han C."/>
            <person name="Goodwin L."/>
            <person name="Pitluck S."/>
            <person name="Liolios K."/>
            <person name="Ivanova N."/>
            <person name="Mavromatis K."/>
            <person name="Mikhailova N."/>
            <person name="Pati A."/>
            <person name="Chen A."/>
            <person name="Palaniappan K."/>
            <person name="Land M."/>
            <person name="Hauser L."/>
            <person name="Chang Y."/>
            <person name="Jeffries C."/>
            <person name="Rohde M."/>
            <person name="Sikorski J."/>
            <person name="Pukall R."/>
            <person name="Goker M."/>
            <person name="Woyke T."/>
            <person name="Bristow J."/>
            <person name="Eisen J."/>
            <person name="Markowitz V."/>
            <person name="Hugenholtz P."/>
            <person name="Kyrpides N."/>
            <person name="Klenk H."/>
        </authorList>
    </citation>
    <scope>NUCLEOTIDE SEQUENCE [LARGE SCALE GENOMIC DNA]</scope>
    <source>
        <strain evidence="3">ATCC 9345 / DSM 20595 / CCUG 17215 / LMG 16163 / NBRC 15585 / NCTC 8452 / 11018</strain>
    </source>
</reference>
<dbReference type="HOGENOM" id="CLU_099590_2_0_11"/>
<dbReference type="AlphaFoldDB" id="D7BK11"/>
<evidence type="ECO:0000313" key="3">
    <source>
        <dbReference type="Proteomes" id="UP000000376"/>
    </source>
</evidence>
<protein>
    <submittedName>
        <fullName evidence="2">SecC motif-containing protein</fullName>
    </submittedName>
</protein>
<dbReference type="PANTHER" id="PTHR33747">
    <property type="entry name" value="UPF0225 PROTEIN SCO1677"/>
    <property type="match status" value="1"/>
</dbReference>